<proteinExistence type="predicted"/>
<name>A0A3S0H5M3_9BACT</name>
<reference evidence="1 2" key="1">
    <citation type="submission" date="2018-12" db="EMBL/GenBank/DDBJ databases">
        <title>Hymenobacter gummosus sp. nov., isolated from a spring.</title>
        <authorList>
            <person name="Nie L."/>
        </authorList>
    </citation>
    <scope>NUCLEOTIDE SEQUENCE [LARGE SCALE GENOMIC DNA]</scope>
    <source>
        <strain evidence="1 2">KCTC 52166</strain>
    </source>
</reference>
<dbReference type="RefSeq" id="WP_126693193.1">
    <property type="nucleotide sequence ID" value="NZ_RXOF01000005.1"/>
</dbReference>
<gene>
    <name evidence="1" type="ORF">EJV47_10940</name>
</gene>
<organism evidence="1 2">
    <name type="scientific">Hymenobacter gummosus</name>
    <dbReference type="NCBI Taxonomy" id="1776032"/>
    <lineage>
        <taxon>Bacteria</taxon>
        <taxon>Pseudomonadati</taxon>
        <taxon>Bacteroidota</taxon>
        <taxon>Cytophagia</taxon>
        <taxon>Cytophagales</taxon>
        <taxon>Hymenobacteraceae</taxon>
        <taxon>Hymenobacter</taxon>
    </lineage>
</organism>
<evidence type="ECO:0000313" key="1">
    <source>
        <dbReference type="EMBL" id="RTQ50143.1"/>
    </source>
</evidence>
<comment type="caution">
    <text evidence="1">The sequence shown here is derived from an EMBL/GenBank/DDBJ whole genome shotgun (WGS) entry which is preliminary data.</text>
</comment>
<dbReference type="EMBL" id="RXOF01000005">
    <property type="protein sequence ID" value="RTQ50143.1"/>
    <property type="molecule type" value="Genomic_DNA"/>
</dbReference>
<evidence type="ECO:0008006" key="3">
    <source>
        <dbReference type="Google" id="ProtNLM"/>
    </source>
</evidence>
<sequence length="127" mass="14600">MTGSLVPLVLAALLLWDWRVKRRFLRTLLAEGYQAQGTVREYSQPDALTPRSYPYVEYLDATGHVRVQRLEYPKKKDDTLAVGQIVDIVSHRGHLYYLTELEQGLSARIGNAVFLVAVAAWWLWQKL</sequence>
<dbReference type="AlphaFoldDB" id="A0A3S0H5M3"/>
<accession>A0A3S0H5M3</accession>
<evidence type="ECO:0000313" key="2">
    <source>
        <dbReference type="Proteomes" id="UP000282184"/>
    </source>
</evidence>
<dbReference type="Proteomes" id="UP000282184">
    <property type="component" value="Unassembled WGS sequence"/>
</dbReference>
<protein>
    <recommendedName>
        <fullName evidence="3">DUF3592 domain-containing protein</fullName>
    </recommendedName>
</protein>
<keyword evidence="2" id="KW-1185">Reference proteome</keyword>